<organism evidence="9 10">
    <name type="scientific">Rhodococcus rhodochrous</name>
    <dbReference type="NCBI Taxonomy" id="1829"/>
    <lineage>
        <taxon>Bacteria</taxon>
        <taxon>Bacillati</taxon>
        <taxon>Actinomycetota</taxon>
        <taxon>Actinomycetes</taxon>
        <taxon>Mycobacteriales</taxon>
        <taxon>Nocardiaceae</taxon>
        <taxon>Rhodococcus</taxon>
    </lineage>
</organism>
<evidence type="ECO:0000259" key="8">
    <source>
        <dbReference type="Pfam" id="PF08281"/>
    </source>
</evidence>
<dbReference type="Gene3D" id="1.10.1740.10">
    <property type="match status" value="1"/>
</dbReference>
<dbReference type="AlphaFoldDB" id="A0AA47A7U6"/>
<dbReference type="InterPro" id="IPR014284">
    <property type="entry name" value="RNA_pol_sigma-70_dom"/>
</dbReference>
<evidence type="ECO:0000256" key="6">
    <source>
        <dbReference type="ARBA" id="ARBA00023163"/>
    </source>
</evidence>
<dbReference type="SUPFAM" id="SSF88946">
    <property type="entry name" value="Sigma2 domain of RNA polymerase sigma factors"/>
    <property type="match status" value="1"/>
</dbReference>
<dbReference type="GO" id="GO:0006352">
    <property type="term" value="P:DNA-templated transcription initiation"/>
    <property type="evidence" value="ECO:0007669"/>
    <property type="project" value="InterPro"/>
</dbReference>
<dbReference type="InterPro" id="IPR032710">
    <property type="entry name" value="NTF2-like_dom_sf"/>
</dbReference>
<dbReference type="NCBIfam" id="TIGR02957">
    <property type="entry name" value="SigX4"/>
    <property type="match status" value="1"/>
</dbReference>
<dbReference type="SUPFAM" id="SSF88659">
    <property type="entry name" value="Sigma3 and sigma4 domains of RNA polymerase sigma factors"/>
    <property type="match status" value="1"/>
</dbReference>
<dbReference type="InterPro" id="IPR013324">
    <property type="entry name" value="RNA_pol_sigma_r3/r4-like"/>
</dbReference>
<sequence>MTTGEDVFTEHRGLLFSIAYEITGSVADSEDVLQESYIRWAGTDTESVDNPRAYAAQIVTRQALNSLRSAQRRREDYVGPWLPEPILTSPDAADEVELAESVSTAMLLVLETLTPVERTVFVMREVFGFEYRRIAETVDRTEGAVRQIAHRAREHVHAGQRRFTPAGDETERVVAAFLTAATTGDLDGLLSLLAPDVRYLADGGGKVNAARVPVFGSAKVARLFLGLVRHPLPDMIIEPAVVNSMPGFLVYSAGVLDMVLHLEIDDHLITGVYVVRNPDKLTHLRARPDASEQA</sequence>
<evidence type="ECO:0000256" key="4">
    <source>
        <dbReference type="ARBA" id="ARBA00023082"/>
    </source>
</evidence>
<reference evidence="9 10" key="1">
    <citation type="journal article" date="2021" name="Front. Microbiol.">
        <title>Bacterial Transformation of Aromatic Monomers in Softwood Black Liquor.</title>
        <authorList>
            <person name="Navas L.E."/>
            <person name="Dexter G."/>
            <person name="Liu J."/>
            <person name="Levy-Booth D."/>
            <person name="Cho M."/>
            <person name="Jang S.K."/>
            <person name="Mansfield S.D."/>
            <person name="Renneckar S."/>
            <person name="Mohn W.W."/>
            <person name="Eltis L.D."/>
        </authorList>
    </citation>
    <scope>NUCLEOTIDE SEQUENCE [LARGE SCALE GENOMIC DNA]</scope>
    <source>
        <strain evidence="9 10">GD02</strain>
    </source>
</reference>
<evidence type="ECO:0000313" key="9">
    <source>
        <dbReference type="EMBL" id="UZF46194.1"/>
    </source>
</evidence>
<comment type="subunit">
    <text evidence="2">Interacts transiently with the RNA polymerase catalytic core formed by RpoA, RpoB, RpoC and RpoZ (2 alpha, 1 beta, 1 beta' and 1 omega subunit) to form the RNA polymerase holoenzyme that can initiate transcription.</text>
</comment>
<feature type="domain" description="RNA polymerase sigma factor 70 region 4 type 2" evidence="8">
    <location>
        <begin position="106"/>
        <end position="155"/>
    </location>
</feature>
<dbReference type="NCBIfam" id="NF007214">
    <property type="entry name" value="PRK09636.1"/>
    <property type="match status" value="1"/>
</dbReference>
<accession>A0AA47A7U6</accession>
<dbReference type="InterPro" id="IPR013249">
    <property type="entry name" value="RNA_pol_sigma70_r4_t2"/>
</dbReference>
<dbReference type="Gene3D" id="3.10.450.50">
    <property type="match status" value="1"/>
</dbReference>
<feature type="domain" description="RNA polymerase sigma-70 region 2" evidence="7">
    <location>
        <begin position="8"/>
        <end position="73"/>
    </location>
</feature>
<dbReference type="InterPro" id="IPR014303">
    <property type="entry name" value="RNA_pol_sigma-70_ECF"/>
</dbReference>
<comment type="similarity">
    <text evidence="1">Belongs to the sigma-70 factor family. ECF subfamily.</text>
</comment>
<dbReference type="CDD" id="cd06171">
    <property type="entry name" value="Sigma70_r4"/>
    <property type="match status" value="1"/>
</dbReference>
<evidence type="ECO:0000256" key="1">
    <source>
        <dbReference type="ARBA" id="ARBA00010641"/>
    </source>
</evidence>
<dbReference type="PANTHER" id="PTHR30173">
    <property type="entry name" value="SIGMA 19 FACTOR"/>
    <property type="match status" value="1"/>
</dbReference>
<evidence type="ECO:0000256" key="2">
    <source>
        <dbReference type="ARBA" id="ARBA00011344"/>
    </source>
</evidence>
<dbReference type="Pfam" id="PF08281">
    <property type="entry name" value="Sigma70_r4_2"/>
    <property type="match status" value="1"/>
</dbReference>
<dbReference type="RefSeq" id="WP_106200497.1">
    <property type="nucleotide sequence ID" value="NZ_CBJNPB010000032.1"/>
</dbReference>
<dbReference type="InterPro" id="IPR007627">
    <property type="entry name" value="RNA_pol_sigma70_r2"/>
</dbReference>
<evidence type="ECO:0000313" key="10">
    <source>
        <dbReference type="Proteomes" id="UP001162740"/>
    </source>
</evidence>
<dbReference type="PANTHER" id="PTHR30173:SF36">
    <property type="entry name" value="ECF RNA POLYMERASE SIGMA FACTOR SIGJ"/>
    <property type="match status" value="1"/>
</dbReference>
<keyword evidence="6" id="KW-0804">Transcription</keyword>
<dbReference type="Gene3D" id="1.10.10.10">
    <property type="entry name" value="Winged helix-like DNA-binding domain superfamily/Winged helix DNA-binding domain"/>
    <property type="match status" value="1"/>
</dbReference>
<dbReference type="GO" id="GO:0003677">
    <property type="term" value="F:DNA binding"/>
    <property type="evidence" value="ECO:0007669"/>
    <property type="project" value="UniProtKB-KW"/>
</dbReference>
<name>A0AA47A7U6_RHORH</name>
<keyword evidence="4" id="KW-0731">Sigma factor</keyword>
<dbReference type="SUPFAM" id="SSF54427">
    <property type="entry name" value="NTF2-like"/>
    <property type="match status" value="1"/>
</dbReference>
<dbReference type="EMBL" id="CP083974">
    <property type="protein sequence ID" value="UZF46194.1"/>
    <property type="molecule type" value="Genomic_DNA"/>
</dbReference>
<evidence type="ECO:0000256" key="3">
    <source>
        <dbReference type="ARBA" id="ARBA00023015"/>
    </source>
</evidence>
<dbReference type="InterPro" id="IPR013325">
    <property type="entry name" value="RNA_pol_sigma_r2"/>
</dbReference>
<dbReference type="GO" id="GO:0016987">
    <property type="term" value="F:sigma factor activity"/>
    <property type="evidence" value="ECO:0007669"/>
    <property type="project" value="UniProtKB-KW"/>
</dbReference>
<proteinExistence type="inferred from homology"/>
<dbReference type="Pfam" id="PF04542">
    <property type="entry name" value="Sigma70_r2"/>
    <property type="match status" value="1"/>
</dbReference>
<evidence type="ECO:0000256" key="5">
    <source>
        <dbReference type="ARBA" id="ARBA00023125"/>
    </source>
</evidence>
<dbReference type="Proteomes" id="UP001162740">
    <property type="component" value="Chromosome"/>
</dbReference>
<keyword evidence="5" id="KW-0238">DNA-binding</keyword>
<keyword evidence="3" id="KW-0805">Transcription regulation</keyword>
<evidence type="ECO:0000259" key="7">
    <source>
        <dbReference type="Pfam" id="PF04542"/>
    </source>
</evidence>
<protein>
    <submittedName>
        <fullName evidence="9">RNA polymerase sigma-70 factor</fullName>
    </submittedName>
</protein>
<dbReference type="InterPro" id="IPR036388">
    <property type="entry name" value="WH-like_DNA-bd_sf"/>
</dbReference>
<dbReference type="NCBIfam" id="TIGR02937">
    <property type="entry name" value="sigma70-ECF"/>
    <property type="match status" value="1"/>
</dbReference>
<gene>
    <name evidence="9" type="ORF">KUM34_005820</name>
</gene>
<dbReference type="InterPro" id="IPR052704">
    <property type="entry name" value="ECF_Sigma-70_Domain"/>
</dbReference>